<protein>
    <submittedName>
        <fullName evidence="1">Uncharacterized protein</fullName>
    </submittedName>
</protein>
<evidence type="ECO:0000313" key="2">
    <source>
        <dbReference type="Proteomes" id="UP000663870"/>
    </source>
</evidence>
<dbReference type="AlphaFoldDB" id="A0A815XHP5"/>
<accession>A0A815XHP5</accession>
<comment type="caution">
    <text evidence="1">The sequence shown here is derived from an EMBL/GenBank/DDBJ whole genome shotgun (WGS) entry which is preliminary data.</text>
</comment>
<name>A0A815XHP5_9BILA</name>
<gene>
    <name evidence="1" type="ORF">JXQ802_LOCUS44110</name>
</gene>
<evidence type="ECO:0000313" key="1">
    <source>
        <dbReference type="EMBL" id="CAF1557731.1"/>
    </source>
</evidence>
<proteinExistence type="predicted"/>
<sequence length="178" mass="21454">MIEISYILEKQNSELLPSFISQFYQSILILKHWAWQLISQNSDQWIKNSNYVELFRIFALFNKNLVFNYEDIEINMKGSLLFPETIKCINTIFERFEKINNENNSFISIISQWYDNLSSFSNVHPEFEISTIIIHINHYIARNYVMTDQYKFYLNQLRQSPLIFTAKQLFYIKTCPFL</sequence>
<dbReference type="Proteomes" id="UP000663870">
    <property type="component" value="Unassembled WGS sequence"/>
</dbReference>
<reference evidence="1" key="1">
    <citation type="submission" date="2021-02" db="EMBL/GenBank/DDBJ databases">
        <authorList>
            <person name="Nowell W R."/>
        </authorList>
    </citation>
    <scope>NUCLEOTIDE SEQUENCE</scope>
</reference>
<organism evidence="1 2">
    <name type="scientific">Rotaria sordida</name>
    <dbReference type="NCBI Taxonomy" id="392033"/>
    <lineage>
        <taxon>Eukaryota</taxon>
        <taxon>Metazoa</taxon>
        <taxon>Spiralia</taxon>
        <taxon>Gnathifera</taxon>
        <taxon>Rotifera</taxon>
        <taxon>Eurotatoria</taxon>
        <taxon>Bdelloidea</taxon>
        <taxon>Philodinida</taxon>
        <taxon>Philodinidae</taxon>
        <taxon>Rotaria</taxon>
    </lineage>
</organism>
<keyword evidence="2" id="KW-1185">Reference proteome</keyword>
<dbReference type="EMBL" id="CAJNOL010003317">
    <property type="protein sequence ID" value="CAF1557731.1"/>
    <property type="molecule type" value="Genomic_DNA"/>
</dbReference>